<dbReference type="Proteomes" id="UP000593567">
    <property type="component" value="Unassembled WGS sequence"/>
</dbReference>
<organism evidence="2 3">
    <name type="scientific">Bugula neritina</name>
    <name type="common">Brown bryozoan</name>
    <name type="synonym">Sertularia neritina</name>
    <dbReference type="NCBI Taxonomy" id="10212"/>
    <lineage>
        <taxon>Eukaryota</taxon>
        <taxon>Metazoa</taxon>
        <taxon>Spiralia</taxon>
        <taxon>Lophotrochozoa</taxon>
        <taxon>Bryozoa</taxon>
        <taxon>Gymnolaemata</taxon>
        <taxon>Cheilostomatida</taxon>
        <taxon>Flustrina</taxon>
        <taxon>Buguloidea</taxon>
        <taxon>Bugulidae</taxon>
        <taxon>Bugula</taxon>
    </lineage>
</organism>
<comment type="caution">
    <text evidence="2">The sequence shown here is derived from an EMBL/GenBank/DDBJ whole genome shotgun (WGS) entry which is preliminary data.</text>
</comment>
<keyword evidence="3" id="KW-1185">Reference proteome</keyword>
<accession>A0A7J7JIB2</accession>
<evidence type="ECO:0000313" key="2">
    <source>
        <dbReference type="EMBL" id="KAF6025361.1"/>
    </source>
</evidence>
<sequence>MPDVSLHNTDTFVVSQDRFSVEEGSEKHVAELTGVAVAAQQGGSCTSVAENESNLKVAVPVQPSSTKFLPDVEELQRRASPTLPANVEKFEKLRLKNGFSPQHLKTEDTGCLPNTCVITRLLRADPVKFTQPAAANIPEYDSCTSQYTCSDFKGFHPLGGPGDGNFESFQHGAQYSSLGLGSVLGDSPSVPGSPHHRMAPTDSPHHRMAPADSPHHHMAPADTVHHRMAPADTVHHRVAPADTVHHRVAPADTVHHRMAPVDTVHHHMAPADTLQHSLSFDQNYAGLLGPNDQHYNFFAHGAESVYPQFYERIGNRVYRNQIPRSFSQPTPEHPGYRPALPLYHSQGAYNYRAFFAPNATYENQRDFPQSLHRQYSLPLPQQRMQIPSSSGTKITAGKVGNFVQSKEVKVYGKPEDLPALISQASLVPDANFEITAETVGDCQSSTRTIVEAN</sequence>
<evidence type="ECO:0000256" key="1">
    <source>
        <dbReference type="SAM" id="MobiDB-lite"/>
    </source>
</evidence>
<name>A0A7J7JIB2_BUGNE</name>
<gene>
    <name evidence="2" type="ORF">EB796_016336</name>
</gene>
<evidence type="ECO:0000313" key="3">
    <source>
        <dbReference type="Proteomes" id="UP000593567"/>
    </source>
</evidence>
<reference evidence="2" key="1">
    <citation type="submission" date="2020-06" db="EMBL/GenBank/DDBJ databases">
        <title>Draft genome of Bugula neritina, a colonial animal packing powerful symbionts and potential medicines.</title>
        <authorList>
            <person name="Rayko M."/>
        </authorList>
    </citation>
    <scope>NUCLEOTIDE SEQUENCE [LARGE SCALE GENOMIC DNA]</scope>
    <source>
        <strain evidence="2">Kwan_BN1</strain>
    </source>
</reference>
<protein>
    <submittedName>
        <fullName evidence="2">Uncharacterized protein</fullName>
    </submittedName>
</protein>
<proteinExistence type="predicted"/>
<dbReference type="EMBL" id="VXIV02002467">
    <property type="protein sequence ID" value="KAF6025361.1"/>
    <property type="molecule type" value="Genomic_DNA"/>
</dbReference>
<feature type="region of interest" description="Disordered" evidence="1">
    <location>
        <begin position="184"/>
        <end position="219"/>
    </location>
</feature>
<dbReference type="AlphaFoldDB" id="A0A7J7JIB2"/>